<dbReference type="Pfam" id="PF06776">
    <property type="entry name" value="IalB"/>
    <property type="match status" value="1"/>
</dbReference>
<reference evidence="2 3" key="1">
    <citation type="submission" date="2022-04" db="EMBL/GenBank/DDBJ databases">
        <authorList>
            <person name="Grouzdev D.S."/>
            <person name="Pantiukh K.S."/>
            <person name="Krutkina M.S."/>
        </authorList>
    </citation>
    <scope>NUCLEOTIDE SEQUENCE [LARGE SCALE GENOMIC DNA]</scope>
    <source>
        <strain evidence="2 3">Jip08</strain>
    </source>
</reference>
<dbReference type="Proteomes" id="UP001202867">
    <property type="component" value="Unassembled WGS sequence"/>
</dbReference>
<evidence type="ECO:0000256" key="1">
    <source>
        <dbReference type="SAM" id="SignalP"/>
    </source>
</evidence>
<dbReference type="InterPro" id="IPR010642">
    <property type="entry name" value="Invasion_prot_B"/>
</dbReference>
<name>A0ABT0DRG8_9HYPH</name>
<keyword evidence="3" id="KW-1185">Reference proteome</keyword>
<proteinExistence type="predicted"/>
<accession>A0ABT0DRG8</accession>
<gene>
    <name evidence="2" type="ORF">MWN33_17735</name>
</gene>
<dbReference type="RefSeq" id="WP_247202381.1">
    <property type="nucleotide sequence ID" value="NZ_JALKCG010000009.1"/>
</dbReference>
<organism evidence="2 3">
    <name type="scientific">Ancylobacter koreensis</name>
    <dbReference type="NCBI Taxonomy" id="266121"/>
    <lineage>
        <taxon>Bacteria</taxon>
        <taxon>Pseudomonadati</taxon>
        <taxon>Pseudomonadota</taxon>
        <taxon>Alphaproteobacteria</taxon>
        <taxon>Hyphomicrobiales</taxon>
        <taxon>Xanthobacteraceae</taxon>
        <taxon>Ancylobacter</taxon>
    </lineage>
</organism>
<feature type="signal peptide" evidence="1">
    <location>
        <begin position="1"/>
        <end position="25"/>
    </location>
</feature>
<evidence type="ECO:0000313" key="2">
    <source>
        <dbReference type="EMBL" id="MCK0209876.1"/>
    </source>
</evidence>
<sequence>MHPVTKLAVGLLALPLLVAGPAAMAQQAPAESAAPVRTETTVFDNWVVTCRAKLEKGAKRSCAAALKVTESKSQKTVLLWQIGQDAAGAPAYLIRTPLGVRIKDGVQIVINKGKPRKVDFASCTSNGCEATGTFDDAFAKELTAAKEVMASFVLTTGQTVQIALPIGGIDKALPALKG</sequence>
<dbReference type="Gene3D" id="2.60.40.1880">
    <property type="entry name" value="Invasion associated locus B (IalB) protein"/>
    <property type="match status" value="1"/>
</dbReference>
<feature type="chain" id="PRO_5045955825" evidence="1">
    <location>
        <begin position="26"/>
        <end position="178"/>
    </location>
</feature>
<dbReference type="InterPro" id="IPR038696">
    <property type="entry name" value="IalB_sf"/>
</dbReference>
<protein>
    <submittedName>
        <fullName evidence="2">Invasion associated locus B family protein</fullName>
    </submittedName>
</protein>
<comment type="caution">
    <text evidence="2">The sequence shown here is derived from an EMBL/GenBank/DDBJ whole genome shotgun (WGS) entry which is preliminary data.</text>
</comment>
<keyword evidence="1" id="KW-0732">Signal</keyword>
<evidence type="ECO:0000313" key="3">
    <source>
        <dbReference type="Proteomes" id="UP001202867"/>
    </source>
</evidence>
<dbReference type="EMBL" id="JALKCG010000009">
    <property type="protein sequence ID" value="MCK0209876.1"/>
    <property type="molecule type" value="Genomic_DNA"/>
</dbReference>
<reference evidence="3" key="2">
    <citation type="submission" date="2023-07" db="EMBL/GenBank/DDBJ databases">
        <title>Ancylobacter moscoviensis sp. nov., facultatively methylotrophic bacteria from activated sludge and the reclassification of Starkeya novella (Starkey 1934) Kelly et al. 2000 as Ancylobacter novellus comb. nov., Starkeya koreensis Im et al. 2006 as Ancylobacter koreensis comb.nov., Angulomicrobium tetraedrale Vasil'eva et al. 1986 as Ancylobacter tetraedralis comb. nov., Angulomicrobium amanitiforme Fritz et al. 2004 as Ancylobacter amanitiformis comb. nov. and Methylorhabdus multivorans Doronina et al. 1996 as Ancylobacter multivorans comb. nov. and emended description of the genus Ancylobacter.</title>
        <authorList>
            <person name="Doronina N."/>
            <person name="Chemodurova A."/>
            <person name="Grouzdev D."/>
            <person name="Koziaeva V."/>
            <person name="Shi W."/>
            <person name="Wu L."/>
            <person name="Kaparullina E."/>
        </authorList>
    </citation>
    <scope>NUCLEOTIDE SEQUENCE [LARGE SCALE GENOMIC DNA]</scope>
    <source>
        <strain evidence="3">Jip08</strain>
    </source>
</reference>